<dbReference type="InterPro" id="IPR051601">
    <property type="entry name" value="Serine_prot/Carboxylest_S33"/>
</dbReference>
<dbReference type="PANTHER" id="PTHR43248">
    <property type="entry name" value="2-SUCCINYL-6-HYDROXY-2,4-CYCLOHEXADIENE-1-CARBOXYLATE SYNTHASE"/>
    <property type="match status" value="1"/>
</dbReference>
<keyword evidence="3" id="KW-0812">Transmembrane</keyword>
<name>A0AAN6JPP0_9BASI</name>
<feature type="domain" description="Peptidase S33 tripeptidyl aminopeptidase-like C-terminal" evidence="5">
    <location>
        <begin position="494"/>
        <end position="586"/>
    </location>
</feature>
<dbReference type="InterPro" id="IPR013595">
    <property type="entry name" value="Pept_S33_TAP-like_C"/>
</dbReference>
<evidence type="ECO:0000259" key="5">
    <source>
        <dbReference type="Pfam" id="PF08386"/>
    </source>
</evidence>
<sequence length="606" mass="67314">MESFPVEKGLAHARQRSVSTRLTVLLFKFVLSIAALLYISRNGLWKSAYLSLKSPLTTQNTGPWAHIQPHYRAGSPLHWVPCFPNPAPGTNAHKFKCGYLDAPLNYKNLSDPRTVRIALVMYQAGPKKSKRTVIINPGGPGGSGTSTAFGSGERFSNDFTEGNFDVLGFDPRGVNMSSPTLTCATNDAFSDRYLQLVTQRPAGEDAMRIARLSDSYSQAVWQACEEEHGDLLRYINTPFVARDLDLIRHTLGEEELTAIGFSYGSSLMQQYAVLFPERVGRVMIDAIVLKRAVCVSLFSPKFTQTVRGLAESLLGHEMEIWKQGMIGDCVRSGSKGCSLVPSGQNITATELEQRVDAFLGELKEHPLPATHPEFGPGLITYEQIVWIIFRMMYRVSNWPQMADALSDLIYHKNGTAALGMSDYAFDPSKDKEGPSWRGIHSPHTIWRPVLNAVFCGDSLPEDEKDTLSLEDFVSYYQNASNTHPFSAGFLYYVVLGCRTFPRHLTPIEIYRGNYTAKLKNPLLMTSSTLDPITPLHNAKASAAEWGYENVKLVIHEGYGHGITAQPSNCTNSHIRNMMVRGQWPTSAEVNCKADEAPFPHPHKETS</sequence>
<feature type="domain" description="AB hydrolase-1" evidence="4">
    <location>
        <begin position="132"/>
        <end position="287"/>
    </location>
</feature>
<evidence type="ECO:0000313" key="6">
    <source>
        <dbReference type="EMBL" id="KAK0546435.1"/>
    </source>
</evidence>
<dbReference type="GO" id="GO:0016787">
    <property type="term" value="F:hydrolase activity"/>
    <property type="evidence" value="ECO:0007669"/>
    <property type="project" value="UniProtKB-KW"/>
</dbReference>
<evidence type="ECO:0000313" key="7">
    <source>
        <dbReference type="Proteomes" id="UP001176517"/>
    </source>
</evidence>
<accession>A0AAN6JPP0</accession>
<dbReference type="AlphaFoldDB" id="A0AAN6JPP0"/>
<proteinExistence type="inferred from homology"/>
<dbReference type="Pfam" id="PF08386">
    <property type="entry name" value="Abhydrolase_4"/>
    <property type="match status" value="1"/>
</dbReference>
<dbReference type="SUPFAM" id="SSF53474">
    <property type="entry name" value="alpha/beta-Hydrolases"/>
    <property type="match status" value="1"/>
</dbReference>
<feature type="transmembrane region" description="Helical" evidence="3">
    <location>
        <begin position="21"/>
        <end position="39"/>
    </location>
</feature>
<keyword evidence="2" id="KW-0378">Hydrolase</keyword>
<evidence type="ECO:0000256" key="1">
    <source>
        <dbReference type="ARBA" id="ARBA00010088"/>
    </source>
</evidence>
<dbReference type="Pfam" id="PF00561">
    <property type="entry name" value="Abhydrolase_1"/>
    <property type="match status" value="1"/>
</dbReference>
<dbReference type="InterPro" id="IPR000073">
    <property type="entry name" value="AB_hydrolase_1"/>
</dbReference>
<gene>
    <name evidence="6" type="ORF">OC846_005279</name>
</gene>
<evidence type="ECO:0008006" key="8">
    <source>
        <dbReference type="Google" id="ProtNLM"/>
    </source>
</evidence>
<evidence type="ECO:0000256" key="2">
    <source>
        <dbReference type="ARBA" id="ARBA00022801"/>
    </source>
</evidence>
<evidence type="ECO:0000259" key="4">
    <source>
        <dbReference type="Pfam" id="PF00561"/>
    </source>
</evidence>
<organism evidence="6 7">
    <name type="scientific">Tilletia horrida</name>
    <dbReference type="NCBI Taxonomy" id="155126"/>
    <lineage>
        <taxon>Eukaryota</taxon>
        <taxon>Fungi</taxon>
        <taxon>Dikarya</taxon>
        <taxon>Basidiomycota</taxon>
        <taxon>Ustilaginomycotina</taxon>
        <taxon>Exobasidiomycetes</taxon>
        <taxon>Tilletiales</taxon>
        <taxon>Tilletiaceae</taxon>
        <taxon>Tilletia</taxon>
    </lineage>
</organism>
<protein>
    <recommendedName>
        <fullName evidence="8">AB hydrolase-1 domain-containing protein</fullName>
    </recommendedName>
</protein>
<keyword evidence="3" id="KW-1133">Transmembrane helix</keyword>
<keyword evidence="7" id="KW-1185">Reference proteome</keyword>
<evidence type="ECO:0000256" key="3">
    <source>
        <dbReference type="SAM" id="Phobius"/>
    </source>
</evidence>
<dbReference type="Proteomes" id="UP001176517">
    <property type="component" value="Unassembled WGS sequence"/>
</dbReference>
<dbReference type="PANTHER" id="PTHR43248:SF25">
    <property type="entry name" value="AB HYDROLASE-1 DOMAIN-CONTAINING PROTEIN-RELATED"/>
    <property type="match status" value="1"/>
</dbReference>
<comment type="similarity">
    <text evidence="1">Belongs to the peptidase S33 family.</text>
</comment>
<dbReference type="InterPro" id="IPR029058">
    <property type="entry name" value="AB_hydrolase_fold"/>
</dbReference>
<dbReference type="EMBL" id="JAPDMZ010000193">
    <property type="protein sequence ID" value="KAK0546435.1"/>
    <property type="molecule type" value="Genomic_DNA"/>
</dbReference>
<dbReference type="Gene3D" id="3.40.50.1820">
    <property type="entry name" value="alpha/beta hydrolase"/>
    <property type="match status" value="1"/>
</dbReference>
<reference evidence="6" key="1">
    <citation type="journal article" date="2023" name="PhytoFront">
        <title>Draft Genome Resources of Seven Strains of Tilletia horrida, Causal Agent of Kernel Smut of Rice.</title>
        <authorList>
            <person name="Khanal S."/>
            <person name="Antony Babu S."/>
            <person name="Zhou X.G."/>
        </authorList>
    </citation>
    <scope>NUCLEOTIDE SEQUENCE</scope>
    <source>
        <strain evidence="6">TX6</strain>
    </source>
</reference>
<keyword evidence="3" id="KW-0472">Membrane</keyword>
<comment type="caution">
    <text evidence="6">The sequence shown here is derived from an EMBL/GenBank/DDBJ whole genome shotgun (WGS) entry which is preliminary data.</text>
</comment>